<dbReference type="InterPro" id="IPR001245">
    <property type="entry name" value="Ser-Thr/Tyr_kinase_cat_dom"/>
</dbReference>
<dbReference type="FunFam" id="1.10.510.10:FF:001023">
    <property type="entry name" value="Os07g0541700 protein"/>
    <property type="match status" value="1"/>
</dbReference>
<keyword evidence="5" id="KW-0418">Kinase</keyword>
<dbReference type="CDD" id="cd00293">
    <property type="entry name" value="USP-like"/>
    <property type="match status" value="1"/>
</dbReference>
<dbReference type="Gene3D" id="3.30.200.20">
    <property type="entry name" value="Phosphorylase Kinase, domain 1"/>
    <property type="match status" value="1"/>
</dbReference>
<protein>
    <recommendedName>
        <fullName evidence="1">non-specific serine/threonine protein kinase</fullName>
        <ecNumber evidence="1">2.7.11.1</ecNumber>
    </recommendedName>
</protein>
<dbReference type="FunFam" id="3.30.200.20:FF:000162">
    <property type="entry name" value="Adenine nucleotide alpha hydrolase-like domain kinase"/>
    <property type="match status" value="1"/>
</dbReference>
<evidence type="ECO:0000256" key="1">
    <source>
        <dbReference type="ARBA" id="ARBA00012513"/>
    </source>
</evidence>
<feature type="region of interest" description="Disordered" evidence="9">
    <location>
        <begin position="687"/>
        <end position="711"/>
    </location>
</feature>
<comment type="catalytic activity">
    <reaction evidence="7">
        <text>L-threonyl-[protein] + ATP = O-phospho-L-threonyl-[protein] + ADP + H(+)</text>
        <dbReference type="Rhea" id="RHEA:46608"/>
        <dbReference type="Rhea" id="RHEA-COMP:11060"/>
        <dbReference type="Rhea" id="RHEA-COMP:11605"/>
        <dbReference type="ChEBI" id="CHEBI:15378"/>
        <dbReference type="ChEBI" id="CHEBI:30013"/>
        <dbReference type="ChEBI" id="CHEBI:30616"/>
        <dbReference type="ChEBI" id="CHEBI:61977"/>
        <dbReference type="ChEBI" id="CHEBI:456216"/>
        <dbReference type="EC" id="2.7.11.1"/>
    </reaction>
</comment>
<reference evidence="11" key="1">
    <citation type="submission" date="2021-01" db="UniProtKB">
        <authorList>
            <consortium name="EnsemblPlants"/>
        </authorList>
    </citation>
    <scope>IDENTIFICATION</scope>
</reference>
<dbReference type="PROSITE" id="PS00109">
    <property type="entry name" value="PROTEIN_KINASE_TYR"/>
    <property type="match status" value="1"/>
</dbReference>
<dbReference type="EC" id="2.7.11.1" evidence="1"/>
<comment type="catalytic activity">
    <reaction evidence="8">
        <text>L-seryl-[protein] + ATP = O-phospho-L-seryl-[protein] + ADP + H(+)</text>
        <dbReference type="Rhea" id="RHEA:17989"/>
        <dbReference type="Rhea" id="RHEA-COMP:9863"/>
        <dbReference type="Rhea" id="RHEA-COMP:11604"/>
        <dbReference type="ChEBI" id="CHEBI:15378"/>
        <dbReference type="ChEBI" id="CHEBI:29999"/>
        <dbReference type="ChEBI" id="CHEBI:30616"/>
        <dbReference type="ChEBI" id="CHEBI:83421"/>
        <dbReference type="ChEBI" id="CHEBI:456216"/>
        <dbReference type="EC" id="2.7.11.1"/>
    </reaction>
</comment>
<feature type="domain" description="Protein kinase" evidence="10">
    <location>
        <begin position="388"/>
        <end position="673"/>
    </location>
</feature>
<keyword evidence="12" id="KW-1185">Reference proteome</keyword>
<dbReference type="PANTHER" id="PTHR47989">
    <property type="entry name" value="OS01G0750732 PROTEIN"/>
    <property type="match status" value="1"/>
</dbReference>
<evidence type="ECO:0000256" key="3">
    <source>
        <dbReference type="ARBA" id="ARBA00022679"/>
    </source>
</evidence>
<evidence type="ECO:0000256" key="5">
    <source>
        <dbReference type="ARBA" id="ARBA00022777"/>
    </source>
</evidence>
<dbReference type="PROSITE" id="PS50011">
    <property type="entry name" value="PROTEIN_KINASE_DOM"/>
    <property type="match status" value="1"/>
</dbReference>
<dbReference type="InterPro" id="IPR000719">
    <property type="entry name" value="Prot_kinase_dom"/>
</dbReference>
<dbReference type="CDD" id="cd14066">
    <property type="entry name" value="STKc_IRAK"/>
    <property type="match status" value="1"/>
</dbReference>
<proteinExistence type="predicted"/>
<dbReference type="InterPro" id="IPR014729">
    <property type="entry name" value="Rossmann-like_a/b/a_fold"/>
</dbReference>
<keyword evidence="4" id="KW-0547">Nucleotide-binding</keyword>
<dbReference type="GO" id="GO:0004674">
    <property type="term" value="F:protein serine/threonine kinase activity"/>
    <property type="evidence" value="ECO:0007669"/>
    <property type="project" value="UniProtKB-KW"/>
</dbReference>
<accession>A0A7N0TPA4</accession>
<dbReference type="Gramene" id="Kaladp0042s0041.1.v1.1">
    <property type="protein sequence ID" value="Kaladp0042s0041.1.v1.1"/>
    <property type="gene ID" value="Kaladp0042s0041.v1.1"/>
</dbReference>
<evidence type="ECO:0000256" key="9">
    <source>
        <dbReference type="SAM" id="MobiDB-lite"/>
    </source>
</evidence>
<evidence type="ECO:0000259" key="10">
    <source>
        <dbReference type="PROSITE" id="PS50011"/>
    </source>
</evidence>
<sequence length="711" mass="79194">MIPAKKKQQQQKPIAETTTAPEKIVVAVKAGKAISKAALKWALSHVVRPGDCVTFLAVISDERSGRRLWRFPKVRGACKSSGGFGVSSDRLIQISEACAQMVLELNVQIEVKMRIKVVTSMPDGAVVAEAKSKAANWVVLDKKLKQEQKQCMEELHCNIVEMKGSQAKVLRLNLACYEACKTPFLSDIASPPSSSDEMLRDQSIKYSTPVSSPEQLSFCSRLSGTKSLLTTNDTADSLFLVYKNNPLFEDTGERMCSPTDRGIESNETLNCSTIPGHKKSALWSPLKHDDYKKTATGGGKSPKTKSLTSKTLLEKFVQHDQDVKAQKLGGNNRQAEHSITCMKNDFSLRRHTSMPPPLCSLCQHKAPVFGKPPKQFSYEEIKEATNRFSDTNFLAEGGFGMVYRGVLRNGQVVAVKRLKFYGPRGDADFCREVRLLSCAQHRNVVLLIGYCIDAKKRVLVYEYICNASLDCHLHVNKGTVLDWNARFKIAIGAARGLRYLHEDCRVGCIVHRDFRPSNILLTHDFEPLVADFGLASLYSEWDMRNEEQLIGTTGYLAPEYFSTGCITNKVDVYAFGIVLLELITGQRIKDLYYKDEYSLSDWFHLVNASESSPKSYANHPILDRLLISESCPDFPRQLKAMGCAASMCLHQDPDCRPSMSKVLRMLEGGDSAIALRLDLNGTGNRSGHMCGLSSRTQPETRTLKHSRTLSH</sequence>
<evidence type="ECO:0000256" key="4">
    <source>
        <dbReference type="ARBA" id="ARBA00022741"/>
    </source>
</evidence>
<evidence type="ECO:0000313" key="11">
    <source>
        <dbReference type="EnsemblPlants" id="Kaladp0042s0041.1.v1.1"/>
    </source>
</evidence>
<keyword evidence="6" id="KW-0067">ATP-binding</keyword>
<dbReference type="InterPro" id="IPR008266">
    <property type="entry name" value="Tyr_kinase_AS"/>
</dbReference>
<dbReference type="Gene3D" id="1.10.510.10">
    <property type="entry name" value="Transferase(Phosphotransferase) domain 1"/>
    <property type="match status" value="1"/>
</dbReference>
<organism evidence="11 12">
    <name type="scientific">Kalanchoe fedtschenkoi</name>
    <name type="common">Lavender scallops</name>
    <name type="synonym">South American air plant</name>
    <dbReference type="NCBI Taxonomy" id="63787"/>
    <lineage>
        <taxon>Eukaryota</taxon>
        <taxon>Viridiplantae</taxon>
        <taxon>Streptophyta</taxon>
        <taxon>Embryophyta</taxon>
        <taxon>Tracheophyta</taxon>
        <taxon>Spermatophyta</taxon>
        <taxon>Magnoliopsida</taxon>
        <taxon>eudicotyledons</taxon>
        <taxon>Gunneridae</taxon>
        <taxon>Pentapetalae</taxon>
        <taxon>Saxifragales</taxon>
        <taxon>Crassulaceae</taxon>
        <taxon>Kalanchoe</taxon>
    </lineage>
</organism>
<dbReference type="GO" id="GO:0005524">
    <property type="term" value="F:ATP binding"/>
    <property type="evidence" value="ECO:0007669"/>
    <property type="project" value="UniProtKB-KW"/>
</dbReference>
<evidence type="ECO:0000313" key="12">
    <source>
        <dbReference type="Proteomes" id="UP000594263"/>
    </source>
</evidence>
<keyword evidence="3" id="KW-0808">Transferase</keyword>
<dbReference type="AlphaFoldDB" id="A0A7N0TPA4"/>
<dbReference type="EnsemblPlants" id="Kaladp0042s0041.1.v1.1">
    <property type="protein sequence ID" value="Kaladp0042s0041.1.v1.1"/>
    <property type="gene ID" value="Kaladp0042s0041.v1.1"/>
</dbReference>
<dbReference type="Proteomes" id="UP000594263">
    <property type="component" value="Unplaced"/>
</dbReference>
<dbReference type="InterPro" id="IPR011009">
    <property type="entry name" value="Kinase-like_dom_sf"/>
</dbReference>
<dbReference type="PANTHER" id="PTHR47989:SF14">
    <property type="entry name" value="INACTIVE PROTEIN KINASE SELMODRAFT_444075"/>
    <property type="match status" value="1"/>
</dbReference>
<dbReference type="SUPFAM" id="SSF56112">
    <property type="entry name" value="Protein kinase-like (PK-like)"/>
    <property type="match status" value="1"/>
</dbReference>
<name>A0A7N0TPA4_KALFE</name>
<evidence type="ECO:0000256" key="2">
    <source>
        <dbReference type="ARBA" id="ARBA00022527"/>
    </source>
</evidence>
<evidence type="ECO:0000256" key="8">
    <source>
        <dbReference type="ARBA" id="ARBA00048679"/>
    </source>
</evidence>
<dbReference type="Gene3D" id="3.40.50.620">
    <property type="entry name" value="HUPs"/>
    <property type="match status" value="1"/>
</dbReference>
<dbReference type="Pfam" id="PF07714">
    <property type="entry name" value="PK_Tyr_Ser-Thr"/>
    <property type="match status" value="1"/>
</dbReference>
<evidence type="ECO:0000256" key="7">
    <source>
        <dbReference type="ARBA" id="ARBA00047899"/>
    </source>
</evidence>
<evidence type="ECO:0000256" key="6">
    <source>
        <dbReference type="ARBA" id="ARBA00022840"/>
    </source>
</evidence>
<dbReference type="OMA" id="NEWEVSE"/>
<keyword evidence="2" id="KW-0723">Serine/threonine-protein kinase</keyword>